<feature type="domain" description="Phytase-like" evidence="2">
    <location>
        <begin position="42"/>
        <end position="275"/>
    </location>
</feature>
<dbReference type="InterPro" id="IPR027372">
    <property type="entry name" value="Phytase-like_dom"/>
</dbReference>
<evidence type="ECO:0000313" key="3">
    <source>
        <dbReference type="EMBL" id="NBZ86732.1"/>
    </source>
</evidence>
<gene>
    <name evidence="3" type="ORF">GV832_03995</name>
</gene>
<protein>
    <submittedName>
        <fullName evidence="3">Esterase-like activity of phytase family protein</fullName>
    </submittedName>
</protein>
<organism evidence="3 4">
    <name type="scientific">Stagnihabitans tardus</name>
    <dbReference type="NCBI Taxonomy" id="2699202"/>
    <lineage>
        <taxon>Bacteria</taxon>
        <taxon>Pseudomonadati</taxon>
        <taxon>Pseudomonadota</taxon>
        <taxon>Alphaproteobacteria</taxon>
        <taxon>Rhodobacterales</taxon>
        <taxon>Paracoccaceae</taxon>
        <taxon>Stagnihabitans</taxon>
    </lineage>
</organism>
<feature type="signal peptide" evidence="1">
    <location>
        <begin position="1"/>
        <end position="22"/>
    </location>
</feature>
<dbReference type="Proteomes" id="UP001193501">
    <property type="component" value="Unassembled WGS sequence"/>
</dbReference>
<proteinExistence type="predicted"/>
<feature type="chain" id="PRO_5041899523" evidence="1">
    <location>
        <begin position="23"/>
        <end position="290"/>
    </location>
</feature>
<dbReference type="PIRSF" id="PIRSF031900">
    <property type="entry name" value="UCP031900"/>
    <property type="match status" value="1"/>
</dbReference>
<name>A0AAE4Y7Q9_9RHOB</name>
<reference evidence="3" key="1">
    <citation type="submission" date="2020-01" db="EMBL/GenBank/DDBJ databases">
        <authorList>
            <person name="Chen W.-M."/>
        </authorList>
    </citation>
    <scope>NUCLEOTIDE SEQUENCE</scope>
    <source>
        <strain evidence="3">CYK-10</strain>
    </source>
</reference>
<evidence type="ECO:0000259" key="2">
    <source>
        <dbReference type="Pfam" id="PF13449"/>
    </source>
</evidence>
<dbReference type="SUPFAM" id="SSF101898">
    <property type="entry name" value="NHL repeat"/>
    <property type="match status" value="1"/>
</dbReference>
<comment type="caution">
    <text evidence="3">The sequence shown here is derived from an EMBL/GenBank/DDBJ whole genome shotgun (WGS) entry which is preliminary data.</text>
</comment>
<accession>A0AAE4Y7Q9</accession>
<evidence type="ECO:0000256" key="1">
    <source>
        <dbReference type="SAM" id="SignalP"/>
    </source>
</evidence>
<dbReference type="Pfam" id="PF13449">
    <property type="entry name" value="Phytase-like"/>
    <property type="match status" value="1"/>
</dbReference>
<dbReference type="InterPro" id="IPR014567">
    <property type="entry name" value="UCP031900"/>
</dbReference>
<keyword evidence="4" id="KW-1185">Reference proteome</keyword>
<sequence length="290" mass="31879">MRFRSLGRLILGLWLVGMQSSAGPLPAEGWLQSHDLKGLPGGGYSALHLSPDGLRGLVMTDKGGLMRLSLTRDAEGRITKVKAGRLEPILDTNGKPLRPGQNDTEGLAVAADGRLWISTEGTARVLAFDALGAVPQRMRRPMVFARFPPNTAFEALALSPQGELWLIPEAPLTPGLLPVYVWSGTDWEERHTLKADPFWLVADAAFDDRGRLYLLERLFAGPAGFASRLRRFDIGATEGEVILRTPLGAHDNLEGLSLWRDTEGLRASMVSDDNFLKVFRAELVEYRLPD</sequence>
<dbReference type="EMBL" id="JAABNR010000003">
    <property type="protein sequence ID" value="NBZ86732.1"/>
    <property type="molecule type" value="Genomic_DNA"/>
</dbReference>
<dbReference type="AlphaFoldDB" id="A0AAE4Y7Q9"/>
<dbReference type="RefSeq" id="WP_168773549.1">
    <property type="nucleotide sequence ID" value="NZ_JAABNR010000003.1"/>
</dbReference>
<evidence type="ECO:0000313" key="4">
    <source>
        <dbReference type="Proteomes" id="UP001193501"/>
    </source>
</evidence>
<keyword evidence="1" id="KW-0732">Signal</keyword>